<comment type="caution">
    <text evidence="5">Lacks conserved residue(s) required for the propagation of feature annotation.</text>
</comment>
<dbReference type="Pfam" id="PF00084">
    <property type="entry name" value="Sushi"/>
    <property type="match status" value="2"/>
</dbReference>
<evidence type="ECO:0000256" key="5">
    <source>
        <dbReference type="PROSITE-ProRule" id="PRU00302"/>
    </source>
</evidence>
<dbReference type="AlphaFoldDB" id="A0A183GD09"/>
<feature type="disulfide bond" evidence="5">
    <location>
        <begin position="256"/>
        <end position="299"/>
    </location>
</feature>
<dbReference type="InterPro" id="IPR035976">
    <property type="entry name" value="Sushi/SCR/CCP_sf"/>
</dbReference>
<dbReference type="InterPro" id="IPR000859">
    <property type="entry name" value="CUB_dom"/>
</dbReference>
<dbReference type="CDD" id="cd00033">
    <property type="entry name" value="CCP"/>
    <property type="match status" value="2"/>
</dbReference>
<sequence length="326" mass="35703">MFIGCDVSLRQPWGTLLSPGSTRVPYPAGVECTYTMELPDGYTDQSLSIHFNRFDIAGDDYVKVYEGSTKGRALHEGDGFNSDQRPPTQLVSRLGRAQVVMQTNGVRQGMGFNLTYSLQFKARSSVTFETTSLNAQCYFMSVKQSPFLNAVLQVVVSCPPGYEFSSGRGRSFDVFCQLGGKWTENALPNCQPVYCSAVPQIANGFAESATNVSFGGVAKYSCYKGFEFSTGNVIEEIRCGADGNWTPAPSCRAAMCPALLPFANGDRRLEFGDGTGYGTVFRFECRAGYRREGAATLLCKTDGQWSFEQPKCISELLRLCLNGCFV</sequence>
<evidence type="ECO:0000256" key="4">
    <source>
        <dbReference type="PROSITE-ProRule" id="PRU00059"/>
    </source>
</evidence>
<evidence type="ECO:0000256" key="2">
    <source>
        <dbReference type="ARBA" id="ARBA00022737"/>
    </source>
</evidence>
<name>A0A183GD09_HELPZ</name>
<protein>
    <submittedName>
        <fullName evidence="10">CUB domain-containing protein</fullName>
    </submittedName>
</protein>
<proteinExistence type="predicted"/>
<dbReference type="InterPro" id="IPR051277">
    <property type="entry name" value="SEZ6_CSMD_C4BPB_Regulators"/>
</dbReference>
<feature type="domain" description="Sushi" evidence="7">
    <location>
        <begin position="135"/>
        <end position="192"/>
    </location>
</feature>
<dbReference type="Pfam" id="PF00431">
    <property type="entry name" value="CUB"/>
    <property type="match status" value="1"/>
</dbReference>
<keyword evidence="9" id="KW-1185">Reference proteome</keyword>
<evidence type="ECO:0000259" key="6">
    <source>
        <dbReference type="PROSITE" id="PS01180"/>
    </source>
</evidence>
<organism evidence="9 10">
    <name type="scientific">Heligmosomoides polygyrus</name>
    <name type="common">Parasitic roundworm</name>
    <dbReference type="NCBI Taxonomy" id="6339"/>
    <lineage>
        <taxon>Eukaryota</taxon>
        <taxon>Metazoa</taxon>
        <taxon>Ecdysozoa</taxon>
        <taxon>Nematoda</taxon>
        <taxon>Chromadorea</taxon>
        <taxon>Rhabditida</taxon>
        <taxon>Rhabditina</taxon>
        <taxon>Rhabditomorpha</taxon>
        <taxon>Strongyloidea</taxon>
        <taxon>Heligmosomidae</taxon>
        <taxon>Heligmosomoides</taxon>
    </lineage>
</organism>
<keyword evidence="1" id="KW-0732">Signal</keyword>
<dbReference type="SUPFAM" id="SSF49854">
    <property type="entry name" value="Spermadhesin, CUB domain"/>
    <property type="match status" value="1"/>
</dbReference>
<dbReference type="SMART" id="SM00042">
    <property type="entry name" value="CUB"/>
    <property type="match status" value="1"/>
</dbReference>
<dbReference type="WBParaSite" id="HPBE_0002009501-mRNA-1">
    <property type="protein sequence ID" value="HPBE_0002009501-mRNA-1"/>
    <property type="gene ID" value="HPBE_0002009501"/>
</dbReference>
<feature type="disulfide bond" evidence="4">
    <location>
        <begin position="5"/>
        <end position="32"/>
    </location>
</feature>
<evidence type="ECO:0000313" key="8">
    <source>
        <dbReference type="EMBL" id="VDP18224.1"/>
    </source>
</evidence>
<dbReference type="PROSITE" id="PS01180">
    <property type="entry name" value="CUB"/>
    <property type="match status" value="1"/>
</dbReference>
<evidence type="ECO:0000256" key="1">
    <source>
        <dbReference type="ARBA" id="ARBA00022729"/>
    </source>
</evidence>
<accession>A0A183GD09</accession>
<dbReference type="Gene3D" id="2.10.70.10">
    <property type="entry name" value="Complement Module, domain 1"/>
    <property type="match status" value="3"/>
</dbReference>
<feature type="disulfide bond" evidence="5">
    <location>
        <begin position="285"/>
        <end position="312"/>
    </location>
</feature>
<evidence type="ECO:0000313" key="10">
    <source>
        <dbReference type="WBParaSite" id="HPBE_0002009501-mRNA-1"/>
    </source>
</evidence>
<feature type="domain" description="Sushi" evidence="7">
    <location>
        <begin position="193"/>
        <end position="253"/>
    </location>
</feature>
<evidence type="ECO:0000313" key="9">
    <source>
        <dbReference type="Proteomes" id="UP000050761"/>
    </source>
</evidence>
<dbReference type="InterPro" id="IPR000436">
    <property type="entry name" value="Sushi_SCR_CCP_dom"/>
</dbReference>
<dbReference type="SUPFAM" id="SSF57535">
    <property type="entry name" value="Complement control module/SCR domain"/>
    <property type="match status" value="3"/>
</dbReference>
<dbReference type="InterPro" id="IPR035914">
    <property type="entry name" value="Sperma_CUB_dom_sf"/>
</dbReference>
<feature type="domain" description="CUB" evidence="6">
    <location>
        <begin position="5"/>
        <end position="119"/>
    </location>
</feature>
<dbReference type="SMART" id="SM00032">
    <property type="entry name" value="CCP"/>
    <property type="match status" value="3"/>
</dbReference>
<evidence type="ECO:0000256" key="3">
    <source>
        <dbReference type="ARBA" id="ARBA00023157"/>
    </source>
</evidence>
<accession>A0A3P8CFV3</accession>
<keyword evidence="3 5" id="KW-1015">Disulfide bond</keyword>
<reference evidence="10" key="2">
    <citation type="submission" date="2019-09" db="UniProtKB">
        <authorList>
            <consortium name="WormBaseParasite"/>
        </authorList>
    </citation>
    <scope>IDENTIFICATION</scope>
</reference>
<dbReference type="CDD" id="cd00041">
    <property type="entry name" value="CUB"/>
    <property type="match status" value="1"/>
</dbReference>
<evidence type="ECO:0000259" key="7">
    <source>
        <dbReference type="PROSITE" id="PS50923"/>
    </source>
</evidence>
<dbReference type="Gene3D" id="2.60.120.290">
    <property type="entry name" value="Spermadhesin, CUB domain"/>
    <property type="match status" value="1"/>
</dbReference>
<dbReference type="PROSITE" id="PS50923">
    <property type="entry name" value="SUSHI"/>
    <property type="match status" value="3"/>
</dbReference>
<dbReference type="OrthoDB" id="430340at2759"/>
<dbReference type="PANTHER" id="PTHR45656:SF4">
    <property type="entry name" value="PROTEIN CBR-CLEC-78"/>
    <property type="match status" value="1"/>
</dbReference>
<keyword evidence="2" id="KW-0677">Repeat</keyword>
<dbReference type="PANTHER" id="PTHR45656">
    <property type="entry name" value="PROTEIN CBR-CLEC-78"/>
    <property type="match status" value="1"/>
</dbReference>
<keyword evidence="5" id="KW-0768">Sushi</keyword>
<feature type="domain" description="Sushi" evidence="7">
    <location>
        <begin position="254"/>
        <end position="314"/>
    </location>
</feature>
<gene>
    <name evidence="8" type="ORF">HPBE_LOCUS20094</name>
</gene>
<dbReference type="Proteomes" id="UP000050761">
    <property type="component" value="Unassembled WGS sequence"/>
</dbReference>
<dbReference type="EMBL" id="UZAH01031855">
    <property type="protein sequence ID" value="VDP18224.1"/>
    <property type="molecule type" value="Genomic_DNA"/>
</dbReference>
<reference evidence="8 9" key="1">
    <citation type="submission" date="2018-11" db="EMBL/GenBank/DDBJ databases">
        <authorList>
            <consortium name="Pathogen Informatics"/>
        </authorList>
    </citation>
    <scope>NUCLEOTIDE SEQUENCE [LARGE SCALE GENOMIC DNA]</scope>
</reference>